<dbReference type="RefSeq" id="WP_239677144.1">
    <property type="nucleotide sequence ID" value="NZ_CP070499.1"/>
</dbReference>
<name>A0A895YHI7_9ACTN</name>
<dbReference type="EMBL" id="CP070499">
    <property type="protein sequence ID" value="QSB14979.1"/>
    <property type="molecule type" value="Genomic_DNA"/>
</dbReference>
<dbReference type="KEGG" id="nhy:JQS43_00870"/>
<protein>
    <submittedName>
        <fullName evidence="1">Uncharacterized protein</fullName>
    </submittedName>
</protein>
<accession>A0A895YHI7</accession>
<dbReference type="Proteomes" id="UP000662857">
    <property type="component" value="Chromosome"/>
</dbReference>
<reference evidence="1" key="1">
    <citation type="submission" date="2021-02" db="EMBL/GenBank/DDBJ databases">
        <title>Natrosporangium hydrolyticum gen. nov., sp. nov, a haloalkaliphilic actinobacterium from a soda solonchak soil.</title>
        <authorList>
            <person name="Sorokin D.Y."/>
            <person name="Khijniak T.V."/>
            <person name="Zakharycheva A.P."/>
            <person name="Boueva O.V."/>
            <person name="Ariskina E.V."/>
            <person name="Hahnke R.L."/>
            <person name="Bunk B."/>
            <person name="Sproer C."/>
            <person name="Schumann P."/>
            <person name="Evtushenko L.I."/>
            <person name="Kublanov I.V."/>
        </authorList>
    </citation>
    <scope>NUCLEOTIDE SEQUENCE</scope>
    <source>
        <strain evidence="1">DSM 106523</strain>
    </source>
</reference>
<organism evidence="1 2">
    <name type="scientific">Natronosporangium hydrolyticum</name>
    <dbReference type="NCBI Taxonomy" id="2811111"/>
    <lineage>
        <taxon>Bacteria</taxon>
        <taxon>Bacillati</taxon>
        <taxon>Actinomycetota</taxon>
        <taxon>Actinomycetes</taxon>
        <taxon>Micromonosporales</taxon>
        <taxon>Micromonosporaceae</taxon>
        <taxon>Natronosporangium</taxon>
    </lineage>
</organism>
<dbReference type="AlphaFoldDB" id="A0A895YHI7"/>
<sequence>MTDSVEFPPTTFAALAAPAVDRAFVSGIRAPGPKGRDVVMAHGGAAAGFLIDLRNPLAAGRRLSRDELAALNRYRDPAAFHEGLAASVAHGLLTEAPDGTVAATVPGHAFLRDLFALHREALTAQWGGQEARIDRLNGALARTLAAAAQTGGIAWRAQAPPYETDQTPPAVRLLNRLSTLRWHRADAHAAAWQAAGLTADEMVALPPGPARDQIEQETNARNAAPFAALSAAERVTMLADLAALP</sequence>
<evidence type="ECO:0000313" key="1">
    <source>
        <dbReference type="EMBL" id="QSB14979.1"/>
    </source>
</evidence>
<evidence type="ECO:0000313" key="2">
    <source>
        <dbReference type="Proteomes" id="UP000662857"/>
    </source>
</evidence>
<proteinExistence type="predicted"/>
<keyword evidence="2" id="KW-1185">Reference proteome</keyword>
<gene>
    <name evidence="1" type="ORF">JQS43_00870</name>
</gene>